<feature type="transmembrane region" description="Helical" evidence="1">
    <location>
        <begin position="172"/>
        <end position="189"/>
    </location>
</feature>
<dbReference type="AlphaFoldDB" id="A0A150PLD7"/>
<feature type="transmembrane region" description="Helical" evidence="1">
    <location>
        <begin position="21"/>
        <end position="42"/>
    </location>
</feature>
<keyword evidence="1" id="KW-0472">Membrane</keyword>
<dbReference type="GO" id="GO:0016020">
    <property type="term" value="C:membrane"/>
    <property type="evidence" value="ECO:0007669"/>
    <property type="project" value="GOC"/>
</dbReference>
<name>A0A150PLD7_SORCE</name>
<dbReference type="EMBL" id="JELY01001253">
    <property type="protein sequence ID" value="KYF56406.1"/>
    <property type="molecule type" value="Genomic_DNA"/>
</dbReference>
<reference evidence="3 4" key="1">
    <citation type="submission" date="2014-02" db="EMBL/GenBank/DDBJ databases">
        <title>The small core and large imbalanced accessory genome model reveals a collaborative survival strategy of Sorangium cellulosum strains in nature.</title>
        <authorList>
            <person name="Han K."/>
            <person name="Peng R."/>
            <person name="Blom J."/>
            <person name="Li Y.-Z."/>
        </authorList>
    </citation>
    <scope>NUCLEOTIDE SEQUENCE [LARGE SCALE GENOMIC DNA]</scope>
    <source>
        <strain evidence="3 4">So0157-25</strain>
    </source>
</reference>
<organism evidence="3 4">
    <name type="scientific">Sorangium cellulosum</name>
    <name type="common">Polyangium cellulosum</name>
    <dbReference type="NCBI Taxonomy" id="56"/>
    <lineage>
        <taxon>Bacteria</taxon>
        <taxon>Pseudomonadati</taxon>
        <taxon>Myxococcota</taxon>
        <taxon>Polyangia</taxon>
        <taxon>Polyangiales</taxon>
        <taxon>Polyangiaceae</taxon>
        <taxon>Sorangium</taxon>
    </lineage>
</organism>
<gene>
    <name evidence="3" type="ORF">BE08_06210</name>
</gene>
<dbReference type="Proteomes" id="UP000075420">
    <property type="component" value="Unassembled WGS sequence"/>
</dbReference>
<sequence>MAGMDTVPRELLQAAYKRNPVHLLKIPLHFGIWAGATWVLYATQHHPLAIPIGIACAYLIANLIRGLGAVAHDAVHGSCSRSKLVSYLIALVCWAPTGMSVTLYTNYHLHHHKIANTYPDVDNFVVTDYTRNPVLAKLLLLAVYTFAYPLYFLGCMARYVKRLSPMQRVRMNLELLGFYGLMAFFFWIMPLQVFFFFYVLPFVFGAILASVTSMIEHYEMLPGEDAYSSRTYGTEARFTNFLWNNVTYHNEHHKFPGIPFYNLRSFHEAAYPYYDERVKSACHPSIVGIALELYGRILRLDIAKLDERYRGLNKEAERQKMMALNGIPPGVTA</sequence>
<accession>A0A150PLD7</accession>
<dbReference type="GO" id="GO:0046513">
    <property type="term" value="P:ceramide biosynthetic process"/>
    <property type="evidence" value="ECO:0007669"/>
    <property type="project" value="TreeGrafter"/>
</dbReference>
<dbReference type="PANTHER" id="PTHR12879">
    <property type="entry name" value="SPHINGOLIPID DELTA 4 DESATURASE/C-4 HYDROXYLASE PROTEIN DES2"/>
    <property type="match status" value="1"/>
</dbReference>
<keyword evidence="1" id="KW-1133">Transmembrane helix</keyword>
<feature type="transmembrane region" description="Helical" evidence="1">
    <location>
        <begin position="48"/>
        <end position="72"/>
    </location>
</feature>
<keyword evidence="1" id="KW-0812">Transmembrane</keyword>
<protein>
    <submittedName>
        <fullName evidence="3">Omega-3 fatty acid desaturase</fullName>
    </submittedName>
</protein>
<dbReference type="PANTHER" id="PTHR12879:SF8">
    <property type="entry name" value="SPHINGOLIPID DELTA(4)-DESATURASE DES1"/>
    <property type="match status" value="1"/>
</dbReference>
<evidence type="ECO:0000256" key="1">
    <source>
        <dbReference type="SAM" id="Phobius"/>
    </source>
</evidence>
<feature type="domain" description="Fatty acid desaturase" evidence="2">
    <location>
        <begin position="50"/>
        <end position="277"/>
    </location>
</feature>
<feature type="transmembrane region" description="Helical" evidence="1">
    <location>
        <begin position="138"/>
        <end position="160"/>
    </location>
</feature>
<dbReference type="GO" id="GO:0042284">
    <property type="term" value="F:sphingolipid delta-4 desaturase activity"/>
    <property type="evidence" value="ECO:0007669"/>
    <property type="project" value="TreeGrafter"/>
</dbReference>
<evidence type="ECO:0000259" key="2">
    <source>
        <dbReference type="Pfam" id="PF00487"/>
    </source>
</evidence>
<dbReference type="Pfam" id="PF00487">
    <property type="entry name" value="FA_desaturase"/>
    <property type="match status" value="1"/>
</dbReference>
<comment type="caution">
    <text evidence="3">The sequence shown here is derived from an EMBL/GenBank/DDBJ whole genome shotgun (WGS) entry which is preliminary data.</text>
</comment>
<feature type="transmembrane region" description="Helical" evidence="1">
    <location>
        <begin position="84"/>
        <end position="104"/>
    </location>
</feature>
<evidence type="ECO:0000313" key="3">
    <source>
        <dbReference type="EMBL" id="KYF56406.1"/>
    </source>
</evidence>
<proteinExistence type="predicted"/>
<dbReference type="InterPro" id="IPR005804">
    <property type="entry name" value="FA_desaturase_dom"/>
</dbReference>
<evidence type="ECO:0000313" key="4">
    <source>
        <dbReference type="Proteomes" id="UP000075420"/>
    </source>
</evidence>